<feature type="domain" description="DSBA-like thioredoxin" evidence="1">
    <location>
        <begin position="5"/>
        <end position="205"/>
    </location>
</feature>
<dbReference type="InterPro" id="IPR036249">
    <property type="entry name" value="Thioredoxin-like_sf"/>
</dbReference>
<dbReference type="CDD" id="cd03025">
    <property type="entry name" value="DsbA_FrnE_like"/>
    <property type="match status" value="1"/>
</dbReference>
<evidence type="ECO:0000259" key="1">
    <source>
        <dbReference type="Pfam" id="PF01323"/>
    </source>
</evidence>
<dbReference type="SUPFAM" id="SSF52833">
    <property type="entry name" value="Thioredoxin-like"/>
    <property type="match status" value="1"/>
</dbReference>
<dbReference type="InterPro" id="IPR001853">
    <property type="entry name" value="DSBA-like_thioredoxin_dom"/>
</dbReference>
<gene>
    <name evidence="2" type="ORF">SAMN05216474_2682</name>
</gene>
<accession>A0A1I7BCK5</accession>
<dbReference type="STRING" id="477690.SAMN05216474_2682"/>
<sequence length="208" mass="23356">MKGTIFYFYDALCGWCYGFSPVMMELYEKYKDEYDFQVISGGMITGDRVGPIGEVAPYISEGYKQVEERSGVKFSEAFLKDILEEGSTEFTSIPTAVALSVFKQHKPQEQVAFAARLQKAIYFDAIQPMDTEAYGKLAEEFGLNGDEFIAQMQDKKIVEQSFEEFSVCQQIGVNGFPTVAVDKGEGKLYAIARGYVPLEVVEENLQNL</sequence>
<dbReference type="Pfam" id="PF01323">
    <property type="entry name" value="DSBA"/>
    <property type="match status" value="1"/>
</dbReference>
<dbReference type="OrthoDB" id="9813770at2"/>
<dbReference type="PANTHER" id="PTHR13887:SF54">
    <property type="entry name" value="DSBA FAMILY PROTEIN"/>
    <property type="match status" value="1"/>
</dbReference>
<name>A0A1I7BCK5_9FLAO</name>
<dbReference type="GO" id="GO:0016491">
    <property type="term" value="F:oxidoreductase activity"/>
    <property type="evidence" value="ECO:0007669"/>
    <property type="project" value="InterPro"/>
</dbReference>
<organism evidence="2 3">
    <name type="scientific">Lishizhenia tianjinensis</name>
    <dbReference type="NCBI Taxonomy" id="477690"/>
    <lineage>
        <taxon>Bacteria</taxon>
        <taxon>Pseudomonadati</taxon>
        <taxon>Bacteroidota</taxon>
        <taxon>Flavobacteriia</taxon>
        <taxon>Flavobacteriales</taxon>
        <taxon>Crocinitomicaceae</taxon>
        <taxon>Lishizhenia</taxon>
    </lineage>
</organism>
<evidence type="ECO:0000313" key="2">
    <source>
        <dbReference type="EMBL" id="SFT84940.1"/>
    </source>
</evidence>
<proteinExistence type="predicted"/>
<dbReference type="PANTHER" id="PTHR13887">
    <property type="entry name" value="GLUTATHIONE S-TRANSFERASE KAPPA"/>
    <property type="match status" value="1"/>
</dbReference>
<dbReference type="Gene3D" id="1.10.472.60">
    <property type="entry name" value="putative protein disulfide isomerase domain"/>
    <property type="match status" value="1"/>
</dbReference>
<dbReference type="EMBL" id="FPAS01000005">
    <property type="protein sequence ID" value="SFT84940.1"/>
    <property type="molecule type" value="Genomic_DNA"/>
</dbReference>
<dbReference type="Proteomes" id="UP000236454">
    <property type="component" value="Unassembled WGS sequence"/>
</dbReference>
<keyword evidence="3" id="KW-1185">Reference proteome</keyword>
<dbReference type="Gene3D" id="3.40.30.10">
    <property type="entry name" value="Glutaredoxin"/>
    <property type="match status" value="1"/>
</dbReference>
<dbReference type="AlphaFoldDB" id="A0A1I7BCK5"/>
<protein>
    <recommendedName>
        <fullName evidence="1">DSBA-like thioredoxin domain-containing protein</fullName>
    </recommendedName>
</protein>
<evidence type="ECO:0000313" key="3">
    <source>
        <dbReference type="Proteomes" id="UP000236454"/>
    </source>
</evidence>
<dbReference type="RefSeq" id="WP_090251443.1">
    <property type="nucleotide sequence ID" value="NZ_FPAS01000005.1"/>
</dbReference>
<reference evidence="2 3" key="1">
    <citation type="submission" date="2016-10" db="EMBL/GenBank/DDBJ databases">
        <authorList>
            <person name="de Groot N.N."/>
        </authorList>
    </citation>
    <scope>NUCLEOTIDE SEQUENCE [LARGE SCALE GENOMIC DNA]</scope>
    <source>
        <strain evidence="2 3">CGMCC 1.7005</strain>
    </source>
</reference>